<evidence type="ECO:0000256" key="1">
    <source>
        <dbReference type="SAM" id="Phobius"/>
    </source>
</evidence>
<keyword evidence="1" id="KW-0472">Membrane</keyword>
<sequence>MEFHWYWRRLPKFWYIDISIFRSVQTLCTLVLMVRMWTIFNRH</sequence>
<protein>
    <submittedName>
        <fullName evidence="2">Uncharacterized protein</fullName>
    </submittedName>
</protein>
<feature type="transmembrane region" description="Helical" evidence="1">
    <location>
        <begin position="20"/>
        <end position="40"/>
    </location>
</feature>
<organism evidence="2">
    <name type="scientific">Anguilla anguilla</name>
    <name type="common">European freshwater eel</name>
    <name type="synonym">Muraena anguilla</name>
    <dbReference type="NCBI Taxonomy" id="7936"/>
    <lineage>
        <taxon>Eukaryota</taxon>
        <taxon>Metazoa</taxon>
        <taxon>Chordata</taxon>
        <taxon>Craniata</taxon>
        <taxon>Vertebrata</taxon>
        <taxon>Euteleostomi</taxon>
        <taxon>Actinopterygii</taxon>
        <taxon>Neopterygii</taxon>
        <taxon>Teleostei</taxon>
        <taxon>Anguilliformes</taxon>
        <taxon>Anguillidae</taxon>
        <taxon>Anguilla</taxon>
    </lineage>
</organism>
<name>A0A0E9T5L7_ANGAN</name>
<proteinExistence type="predicted"/>
<reference evidence="2" key="1">
    <citation type="submission" date="2014-11" db="EMBL/GenBank/DDBJ databases">
        <authorList>
            <person name="Amaro Gonzalez C."/>
        </authorList>
    </citation>
    <scope>NUCLEOTIDE SEQUENCE</scope>
</reference>
<keyword evidence="1" id="KW-0812">Transmembrane</keyword>
<accession>A0A0E9T5L7</accession>
<dbReference type="EMBL" id="GBXM01059648">
    <property type="protein sequence ID" value="JAH48929.1"/>
    <property type="molecule type" value="Transcribed_RNA"/>
</dbReference>
<dbReference type="AlphaFoldDB" id="A0A0E9T5L7"/>
<keyword evidence="1" id="KW-1133">Transmembrane helix</keyword>
<evidence type="ECO:0000313" key="2">
    <source>
        <dbReference type="EMBL" id="JAH48929.1"/>
    </source>
</evidence>
<reference evidence="2" key="2">
    <citation type="journal article" date="2015" name="Fish Shellfish Immunol.">
        <title>Early steps in the European eel (Anguilla anguilla)-Vibrio vulnificus interaction in the gills: Role of the RtxA13 toxin.</title>
        <authorList>
            <person name="Callol A."/>
            <person name="Pajuelo D."/>
            <person name="Ebbesson L."/>
            <person name="Teles M."/>
            <person name="MacKenzie S."/>
            <person name="Amaro C."/>
        </authorList>
    </citation>
    <scope>NUCLEOTIDE SEQUENCE</scope>
</reference>